<dbReference type="InterPro" id="IPR036423">
    <property type="entry name" value="SOD-like_Cu/Zn_dom_sf"/>
</dbReference>
<name>A0ABM9I4J2_9GAMM</name>
<protein>
    <submittedName>
        <fullName evidence="5">Superoxide dismutase [Cu-Zn] 2</fullName>
        <ecNumber evidence="5">1.15.1.1</ecNumber>
    </submittedName>
</protein>
<dbReference type="SUPFAM" id="SSF49329">
    <property type="entry name" value="Cu,Zn superoxide dismutase-like"/>
    <property type="match status" value="1"/>
</dbReference>
<keyword evidence="3" id="KW-0732">Signal</keyword>
<dbReference type="GO" id="GO:0004784">
    <property type="term" value="F:superoxide dismutase activity"/>
    <property type="evidence" value="ECO:0007669"/>
    <property type="project" value="UniProtKB-EC"/>
</dbReference>
<dbReference type="Proteomes" id="UP001162030">
    <property type="component" value="Chromosome"/>
</dbReference>
<feature type="domain" description="Superoxide dismutase copper/zinc binding" evidence="4">
    <location>
        <begin position="52"/>
        <end position="168"/>
    </location>
</feature>
<dbReference type="PANTHER" id="PTHR10003">
    <property type="entry name" value="SUPEROXIDE DISMUTASE CU-ZN -RELATED"/>
    <property type="match status" value="1"/>
</dbReference>
<evidence type="ECO:0000313" key="5">
    <source>
        <dbReference type="EMBL" id="CAI8881877.1"/>
    </source>
</evidence>
<keyword evidence="6" id="KW-1185">Reference proteome</keyword>
<dbReference type="EMBL" id="OX458333">
    <property type="protein sequence ID" value="CAI8881877.1"/>
    <property type="molecule type" value="Genomic_DNA"/>
</dbReference>
<dbReference type="Gene3D" id="2.60.40.200">
    <property type="entry name" value="Superoxide dismutase, copper/zinc binding domain"/>
    <property type="match status" value="1"/>
</dbReference>
<dbReference type="Pfam" id="PF00080">
    <property type="entry name" value="Sod_Cu"/>
    <property type="match status" value="1"/>
</dbReference>
<dbReference type="EC" id="1.15.1.1" evidence="5"/>
<evidence type="ECO:0000259" key="4">
    <source>
        <dbReference type="Pfam" id="PF00080"/>
    </source>
</evidence>
<evidence type="ECO:0000256" key="1">
    <source>
        <dbReference type="ARBA" id="ARBA00010457"/>
    </source>
</evidence>
<feature type="compositionally biased region" description="Basic and acidic residues" evidence="2">
    <location>
        <begin position="95"/>
        <end position="112"/>
    </location>
</feature>
<proteinExistence type="inferred from homology"/>
<organism evidence="5 6">
    <name type="scientific">Methylocaldum szegediense</name>
    <dbReference type="NCBI Taxonomy" id="73780"/>
    <lineage>
        <taxon>Bacteria</taxon>
        <taxon>Pseudomonadati</taxon>
        <taxon>Pseudomonadota</taxon>
        <taxon>Gammaproteobacteria</taxon>
        <taxon>Methylococcales</taxon>
        <taxon>Methylococcaceae</taxon>
        <taxon>Methylocaldum</taxon>
    </lineage>
</organism>
<dbReference type="InterPro" id="IPR024134">
    <property type="entry name" value="SOD_Cu/Zn_/chaperone"/>
</dbReference>
<gene>
    <name evidence="5" type="primary">sodC</name>
    <name evidence="5" type="ORF">MSZNOR_3073</name>
</gene>
<sequence>MHKLATVAAGAAMVFCSLSYAEEVQVEMNKIDETGIGEAIGVIVAVDTPVGLQLTPNLKGLPPGPHGFHVHEFPDCNPKEKDGKPVAGLAAGGHFDPEKTGKHAGPEGDGHAGDLPVLKVAPDGTAKEAVTTKRLHVADLKGRSLMIHAEDDNYADKLGGARIACGVVK</sequence>
<evidence type="ECO:0000256" key="3">
    <source>
        <dbReference type="SAM" id="SignalP"/>
    </source>
</evidence>
<accession>A0ABM9I4J2</accession>
<evidence type="ECO:0000313" key="6">
    <source>
        <dbReference type="Proteomes" id="UP001162030"/>
    </source>
</evidence>
<feature type="signal peptide" evidence="3">
    <location>
        <begin position="1"/>
        <end position="21"/>
    </location>
</feature>
<evidence type="ECO:0000256" key="2">
    <source>
        <dbReference type="SAM" id="MobiDB-lite"/>
    </source>
</evidence>
<comment type="similarity">
    <text evidence="1">Belongs to the Cu-Zn superoxide dismutase family.</text>
</comment>
<feature type="chain" id="PRO_5045115362" evidence="3">
    <location>
        <begin position="22"/>
        <end position="169"/>
    </location>
</feature>
<dbReference type="InterPro" id="IPR001424">
    <property type="entry name" value="SOD_Cu_Zn_dom"/>
</dbReference>
<dbReference type="NCBIfam" id="NF007628">
    <property type="entry name" value="PRK10290.1"/>
    <property type="match status" value="1"/>
</dbReference>
<feature type="region of interest" description="Disordered" evidence="2">
    <location>
        <begin position="91"/>
        <end position="112"/>
    </location>
</feature>
<keyword evidence="5" id="KW-0560">Oxidoreductase</keyword>
<reference evidence="5 6" key="1">
    <citation type="submission" date="2023-03" db="EMBL/GenBank/DDBJ databases">
        <authorList>
            <person name="Pearce D."/>
        </authorList>
    </citation>
    <scope>NUCLEOTIDE SEQUENCE [LARGE SCALE GENOMIC DNA]</scope>
    <source>
        <strain evidence="5">Msz</strain>
    </source>
</reference>